<dbReference type="GO" id="GO:0015074">
    <property type="term" value="P:DNA integration"/>
    <property type="evidence" value="ECO:0007669"/>
    <property type="project" value="InterPro"/>
</dbReference>
<accession>A0A2H0R0I0</accession>
<protein>
    <submittedName>
        <fullName evidence="3">Integrase</fullName>
    </submittedName>
</protein>
<dbReference type="AlphaFoldDB" id="A0A2H0R0I0"/>
<evidence type="ECO:0000259" key="2">
    <source>
        <dbReference type="PROSITE" id="PS50994"/>
    </source>
</evidence>
<feature type="region of interest" description="Disordered" evidence="1">
    <location>
        <begin position="384"/>
        <end position="411"/>
    </location>
</feature>
<evidence type="ECO:0000313" key="4">
    <source>
        <dbReference type="Proteomes" id="UP000230828"/>
    </source>
</evidence>
<feature type="compositionally biased region" description="Basic residues" evidence="1">
    <location>
        <begin position="400"/>
        <end position="411"/>
    </location>
</feature>
<gene>
    <name evidence="3" type="ORF">COV33_02005</name>
</gene>
<dbReference type="GO" id="GO:0003676">
    <property type="term" value="F:nucleic acid binding"/>
    <property type="evidence" value="ECO:0007669"/>
    <property type="project" value="InterPro"/>
</dbReference>
<sequence length="411" mass="48311">MNDENILSIAQLKSFLSGVGTISFNINKRGNENKQEMYDWVGNLLSKVRYFSLKKKEKGIVVSYVQSITDLSKSHIKKLIKRKKKYGKLRLSEIKKNTFPTRYDTSDIARLIETDNAHGRISGPATKRILQREYLEFKRQEFEMISHISISHLYNIRKSKRQYQSQILFIEKTQAVNRNIGERRKPQTNGKPGFLRVDSVHQGDWDKEKGVYHINLVDEETQWEIVGCVEGISEYFMTPLLEELLARFPFEILGFHSDNGSEYINCVVAKLLKKLLIDQTKSRARRTNDNGLVECKNGAVVRKHMGYVYIHKKYAREINFFYRENMDEYLNFHRPCGFARSRTDDKGKITKIYDKYLTPYEKLQTILDWQKYLKSGINENHLNKESRKLSDNQSAEKMQKAKSKLFKNFTR</sequence>
<dbReference type="PROSITE" id="PS50994">
    <property type="entry name" value="INTEGRASE"/>
    <property type="match status" value="1"/>
</dbReference>
<comment type="caution">
    <text evidence="3">The sequence shown here is derived from an EMBL/GenBank/DDBJ whole genome shotgun (WGS) entry which is preliminary data.</text>
</comment>
<dbReference type="InterPro" id="IPR012337">
    <property type="entry name" value="RNaseH-like_sf"/>
</dbReference>
<reference evidence="3 4" key="1">
    <citation type="submission" date="2017-09" db="EMBL/GenBank/DDBJ databases">
        <title>Depth-based differentiation of microbial function through sediment-hosted aquifers and enrichment of novel symbionts in the deep terrestrial subsurface.</title>
        <authorList>
            <person name="Probst A.J."/>
            <person name="Ladd B."/>
            <person name="Jarett J.K."/>
            <person name="Geller-Mcgrath D.E."/>
            <person name="Sieber C.M."/>
            <person name="Emerson J.B."/>
            <person name="Anantharaman K."/>
            <person name="Thomas B.C."/>
            <person name="Malmstrom R."/>
            <person name="Stieglmeier M."/>
            <person name="Klingl A."/>
            <person name="Woyke T."/>
            <person name="Ryan C.M."/>
            <person name="Banfield J.F."/>
        </authorList>
    </citation>
    <scope>NUCLEOTIDE SEQUENCE [LARGE SCALE GENOMIC DNA]</scope>
    <source>
        <strain evidence="3">CG10_big_fil_rev_8_21_14_0_10_34_34</strain>
    </source>
</reference>
<dbReference type="InterPro" id="IPR001584">
    <property type="entry name" value="Integrase_cat-core"/>
</dbReference>
<dbReference type="InterPro" id="IPR036397">
    <property type="entry name" value="RNaseH_sf"/>
</dbReference>
<dbReference type="Proteomes" id="UP000230828">
    <property type="component" value="Unassembled WGS sequence"/>
</dbReference>
<feature type="domain" description="Integrase catalytic" evidence="2">
    <location>
        <begin position="188"/>
        <end position="300"/>
    </location>
</feature>
<evidence type="ECO:0000313" key="3">
    <source>
        <dbReference type="EMBL" id="PIR40019.1"/>
    </source>
</evidence>
<organism evidence="3 4">
    <name type="scientific">Candidatus Zambryskibacteria bacterium CG10_big_fil_rev_8_21_14_0_10_34_34</name>
    <dbReference type="NCBI Taxonomy" id="1975114"/>
    <lineage>
        <taxon>Bacteria</taxon>
        <taxon>Candidatus Zambryskiibacteriota</taxon>
    </lineage>
</organism>
<dbReference type="Gene3D" id="3.30.420.10">
    <property type="entry name" value="Ribonuclease H-like superfamily/Ribonuclease H"/>
    <property type="match status" value="1"/>
</dbReference>
<dbReference type="EMBL" id="PCXM01000034">
    <property type="protein sequence ID" value="PIR40019.1"/>
    <property type="molecule type" value="Genomic_DNA"/>
</dbReference>
<proteinExistence type="predicted"/>
<dbReference type="SUPFAM" id="SSF53098">
    <property type="entry name" value="Ribonuclease H-like"/>
    <property type="match status" value="1"/>
</dbReference>
<name>A0A2H0R0I0_9BACT</name>
<evidence type="ECO:0000256" key="1">
    <source>
        <dbReference type="SAM" id="MobiDB-lite"/>
    </source>
</evidence>